<dbReference type="EMBL" id="VZZJ01000003">
    <property type="protein sequence ID" value="KAB1075362.1"/>
    <property type="molecule type" value="Genomic_DNA"/>
</dbReference>
<keyword evidence="2" id="KW-1133">Transmembrane helix</keyword>
<evidence type="ECO:0000259" key="3">
    <source>
        <dbReference type="Pfam" id="PF21923"/>
    </source>
</evidence>
<protein>
    <recommendedName>
        <fullName evidence="3">Peptidoglycan-binding protein ArfA BON-like domain-containing protein</fullName>
    </recommendedName>
</protein>
<sequence>MQRLRQHRASWLLGLPVLTVIWGATTYLGAPRLERSLVTAADRVVETTGAVGTEPWLRVETRGRDLIAKGEAPAAEARASALERLADVAGVRRVVSSIGIVEEVSPFAWIATRSTGDQIALTGSRPVEIGRATLAGSLKADLPEAVSLTDESKAARGAPPDFLAAAHFAVARLRLLARGAVATVKDTTLSFEGEAVGVAEYDALRTALANPPLGFSIGHADILPPTVPDFHFGIERGRAGGLVLTGYVTSESERARVRALATEAADGAFVDDRMRTARGLPASVDGAALARFAFAVVALLQEGAVEFDKDALGVSGYALDAQAVGEVDALIRDQRPAGVAARPVALNVRPLSPYRVAIRREAESVTLTGHLPDVAARERLLIALRPRFFRERIIDKTRLAAGAPDGLVRAFEVAIPNLATLASGDLSANDRRLVLTGESLYPASASRIDATLPGMMPPGWTALARVQARNPTERRDAETCRSRFEVDTAARHLRFEPGTTTIRPDFYPVLDNLAVLAKACPDLRVTVTGHVDPTPPPNAVKPPAPAASAPEPAPVTKSAPPQAAKEPPKSVKESGKDAAKPASKSSKAASASKPDDKAREDEPPPDLPRLRALVIVEYLLQAGVAPDQITAVAPEVSDAKRSEMSFALR</sequence>
<keyword evidence="5" id="KW-1185">Reference proteome</keyword>
<feature type="compositionally biased region" description="Basic and acidic residues" evidence="1">
    <location>
        <begin position="566"/>
        <end position="579"/>
    </location>
</feature>
<comment type="caution">
    <text evidence="4">The sequence shown here is derived from an EMBL/GenBank/DDBJ whole genome shotgun (WGS) entry which is preliminary data.</text>
</comment>
<evidence type="ECO:0000313" key="5">
    <source>
        <dbReference type="Proteomes" id="UP000441523"/>
    </source>
</evidence>
<accession>A0A6N6MW18</accession>
<keyword evidence="2" id="KW-0472">Membrane</keyword>
<organism evidence="4 5">
    <name type="scientific">Methylobacterium planeticum</name>
    <dbReference type="NCBI Taxonomy" id="2615211"/>
    <lineage>
        <taxon>Bacteria</taxon>
        <taxon>Pseudomonadati</taxon>
        <taxon>Pseudomonadota</taxon>
        <taxon>Alphaproteobacteria</taxon>
        <taxon>Hyphomicrobiales</taxon>
        <taxon>Methylobacteriaceae</taxon>
        <taxon>Methylobacterium</taxon>
    </lineage>
</organism>
<feature type="compositionally biased region" description="Low complexity" evidence="1">
    <location>
        <begin position="580"/>
        <end position="592"/>
    </location>
</feature>
<dbReference type="Gene3D" id="3.40.1520.20">
    <property type="match status" value="3"/>
</dbReference>
<feature type="domain" description="Peptidoglycan-binding protein ArfA BON-like" evidence="3">
    <location>
        <begin position="357"/>
        <end position="389"/>
    </location>
</feature>
<dbReference type="Proteomes" id="UP000441523">
    <property type="component" value="Unassembled WGS sequence"/>
</dbReference>
<evidence type="ECO:0000313" key="4">
    <source>
        <dbReference type="EMBL" id="KAB1075362.1"/>
    </source>
</evidence>
<reference evidence="4 5" key="1">
    <citation type="submission" date="2019-09" db="EMBL/GenBank/DDBJ databases">
        <title>YIM 132548 draft genome.</title>
        <authorList>
            <person name="Jiang L."/>
        </authorList>
    </citation>
    <scope>NUCLEOTIDE SEQUENCE [LARGE SCALE GENOMIC DNA]</scope>
    <source>
        <strain evidence="4 5">YIM 132548</strain>
    </source>
</reference>
<name>A0A6N6MW18_9HYPH</name>
<dbReference type="InterPro" id="IPR036737">
    <property type="entry name" value="OmpA-like_sf"/>
</dbReference>
<dbReference type="Gene3D" id="3.30.1330.60">
    <property type="entry name" value="OmpA-like domain"/>
    <property type="match status" value="1"/>
</dbReference>
<evidence type="ECO:0000256" key="2">
    <source>
        <dbReference type="SAM" id="Phobius"/>
    </source>
</evidence>
<feature type="region of interest" description="Disordered" evidence="1">
    <location>
        <begin position="529"/>
        <end position="607"/>
    </location>
</feature>
<feature type="compositionally biased region" description="Pro residues" evidence="1">
    <location>
        <begin position="533"/>
        <end position="545"/>
    </location>
</feature>
<dbReference type="InterPro" id="IPR054121">
    <property type="entry name" value="ArfA_BON-like"/>
</dbReference>
<keyword evidence="2" id="KW-0812">Transmembrane</keyword>
<feature type="compositionally biased region" description="Basic and acidic residues" evidence="1">
    <location>
        <begin position="593"/>
        <end position="602"/>
    </location>
</feature>
<dbReference type="Pfam" id="PF21923">
    <property type="entry name" value="BON_like"/>
    <property type="match status" value="1"/>
</dbReference>
<feature type="transmembrane region" description="Helical" evidence="2">
    <location>
        <begin position="12"/>
        <end position="30"/>
    </location>
</feature>
<dbReference type="SUPFAM" id="SSF103088">
    <property type="entry name" value="OmpA-like"/>
    <property type="match status" value="1"/>
</dbReference>
<gene>
    <name evidence="4" type="ORF">F6X51_04560</name>
</gene>
<proteinExistence type="predicted"/>
<evidence type="ECO:0000256" key="1">
    <source>
        <dbReference type="SAM" id="MobiDB-lite"/>
    </source>
</evidence>
<dbReference type="AlphaFoldDB" id="A0A6N6MW18"/>